<evidence type="ECO:0000256" key="1">
    <source>
        <dbReference type="ARBA" id="ARBA00005896"/>
    </source>
</evidence>
<accession>A0A7W6FQF1</accession>
<sequence>MIIRPMDGPFGAVAEDVDLAADQSEATMRALIAALHEHQILAIPGQSLSNDLYVAFGRHWGTPLNFFIDSHRRDDHPEMIRIANAAATPERYRDGAMHWHSDSSYEEVPASVTMLYGVEAPEQGGETLIASTVQAYDALDEAMKARLDGLTGLHCLGGSPPLPGEKIPFNPESTAANGIRKHPLVMRHPVTGRRALFPSGTLFGFEGMDRDEGRELVAQLRAHVTRPEFVTSYKVGVGDIFLWDNFQVLHSATPIDYSDEPGKRRLLYRISTKGIPALCEAAA</sequence>
<dbReference type="PANTHER" id="PTHR30468:SF1">
    <property type="entry name" value="ALPHA-KETOGLUTARATE-DEPENDENT SULFONATE DIOXYGENASE"/>
    <property type="match status" value="1"/>
</dbReference>
<dbReference type="Gene3D" id="3.60.130.10">
    <property type="entry name" value="Clavaminate synthase-like"/>
    <property type="match status" value="1"/>
</dbReference>
<reference evidence="7 8" key="1">
    <citation type="submission" date="2020-08" db="EMBL/GenBank/DDBJ databases">
        <title>Genomic Encyclopedia of Type Strains, Phase IV (KMG-IV): sequencing the most valuable type-strain genomes for metagenomic binning, comparative biology and taxonomic classification.</title>
        <authorList>
            <person name="Goeker M."/>
        </authorList>
    </citation>
    <scope>NUCLEOTIDE SEQUENCE [LARGE SCALE GENOMIC DNA]</scope>
    <source>
        <strain evidence="7 8">DSM 26189</strain>
    </source>
</reference>
<evidence type="ECO:0000256" key="4">
    <source>
        <dbReference type="ARBA" id="ARBA00023002"/>
    </source>
</evidence>
<dbReference type="PANTHER" id="PTHR30468">
    <property type="entry name" value="ALPHA-KETOGLUTARATE-DEPENDENT SULFONATE DIOXYGENASE"/>
    <property type="match status" value="1"/>
</dbReference>
<protein>
    <submittedName>
        <fullName evidence="7">Taurine dioxygenase</fullName>
        <ecNumber evidence="7">1.14.11.17</ecNumber>
    </submittedName>
</protein>
<dbReference type="SUPFAM" id="SSF51197">
    <property type="entry name" value="Clavaminate synthase-like"/>
    <property type="match status" value="1"/>
</dbReference>
<evidence type="ECO:0000256" key="3">
    <source>
        <dbReference type="ARBA" id="ARBA00022964"/>
    </source>
</evidence>
<comment type="caution">
    <text evidence="7">The sequence shown here is derived from an EMBL/GenBank/DDBJ whole genome shotgun (WGS) entry which is preliminary data.</text>
</comment>
<dbReference type="EMBL" id="JACIDT010000004">
    <property type="protein sequence ID" value="MBB3925949.1"/>
    <property type="molecule type" value="Genomic_DNA"/>
</dbReference>
<comment type="similarity">
    <text evidence="1">Belongs to the TfdA dioxygenase family.</text>
</comment>
<evidence type="ECO:0000313" key="7">
    <source>
        <dbReference type="EMBL" id="MBB3925949.1"/>
    </source>
</evidence>
<dbReference type="GO" id="GO:0000908">
    <property type="term" value="F:taurine dioxygenase activity"/>
    <property type="evidence" value="ECO:0007669"/>
    <property type="project" value="UniProtKB-EC"/>
</dbReference>
<evidence type="ECO:0000259" key="6">
    <source>
        <dbReference type="Pfam" id="PF02668"/>
    </source>
</evidence>
<keyword evidence="8" id="KW-1185">Reference proteome</keyword>
<gene>
    <name evidence="7" type="ORF">GGR43_001664</name>
</gene>
<dbReference type="RefSeq" id="WP_188071483.1">
    <property type="nucleotide sequence ID" value="NZ_BSPS01000001.1"/>
</dbReference>
<dbReference type="EC" id="1.14.11.17" evidence="7"/>
<keyword evidence="3 7" id="KW-0223">Dioxygenase</keyword>
<dbReference type="AlphaFoldDB" id="A0A7W6FQF1"/>
<proteinExistence type="inferred from homology"/>
<keyword evidence="5" id="KW-0408">Iron</keyword>
<dbReference type="Pfam" id="PF02668">
    <property type="entry name" value="TauD"/>
    <property type="match status" value="1"/>
</dbReference>
<dbReference type="GO" id="GO:0005737">
    <property type="term" value="C:cytoplasm"/>
    <property type="evidence" value="ECO:0007669"/>
    <property type="project" value="TreeGrafter"/>
</dbReference>
<evidence type="ECO:0000256" key="5">
    <source>
        <dbReference type="ARBA" id="ARBA00023004"/>
    </source>
</evidence>
<dbReference type="InterPro" id="IPR051323">
    <property type="entry name" value="AtsK-like"/>
</dbReference>
<keyword evidence="2" id="KW-0479">Metal-binding</keyword>
<keyword evidence="4 7" id="KW-0560">Oxidoreductase</keyword>
<feature type="domain" description="TauD/TfdA-like" evidence="6">
    <location>
        <begin position="3"/>
        <end position="270"/>
    </location>
</feature>
<dbReference type="GO" id="GO:0006790">
    <property type="term" value="P:sulfur compound metabolic process"/>
    <property type="evidence" value="ECO:0007669"/>
    <property type="project" value="TreeGrafter"/>
</dbReference>
<organism evidence="7 8">
    <name type="scientific">Sphingobium jiangsuense</name>
    <dbReference type="NCBI Taxonomy" id="870476"/>
    <lineage>
        <taxon>Bacteria</taxon>
        <taxon>Pseudomonadati</taxon>
        <taxon>Pseudomonadota</taxon>
        <taxon>Alphaproteobacteria</taxon>
        <taxon>Sphingomonadales</taxon>
        <taxon>Sphingomonadaceae</taxon>
        <taxon>Sphingobium</taxon>
    </lineage>
</organism>
<name>A0A7W6FQF1_9SPHN</name>
<dbReference type="Proteomes" id="UP000571950">
    <property type="component" value="Unassembled WGS sequence"/>
</dbReference>
<dbReference type="InterPro" id="IPR042098">
    <property type="entry name" value="TauD-like_sf"/>
</dbReference>
<evidence type="ECO:0000313" key="8">
    <source>
        <dbReference type="Proteomes" id="UP000571950"/>
    </source>
</evidence>
<dbReference type="InterPro" id="IPR003819">
    <property type="entry name" value="TauD/TfdA-like"/>
</dbReference>
<evidence type="ECO:0000256" key="2">
    <source>
        <dbReference type="ARBA" id="ARBA00022723"/>
    </source>
</evidence>
<dbReference type="GO" id="GO:0046872">
    <property type="term" value="F:metal ion binding"/>
    <property type="evidence" value="ECO:0007669"/>
    <property type="project" value="UniProtKB-KW"/>
</dbReference>